<protein>
    <submittedName>
        <fullName evidence="1">ABCA6 protein</fullName>
    </submittedName>
</protein>
<evidence type="ECO:0000313" key="1">
    <source>
        <dbReference type="EMBL" id="NXR09221.1"/>
    </source>
</evidence>
<accession>A0A7L2IHC6</accession>
<proteinExistence type="predicted"/>
<evidence type="ECO:0000313" key="2">
    <source>
        <dbReference type="Proteomes" id="UP000536381"/>
    </source>
</evidence>
<dbReference type="EMBL" id="VWYK01043950">
    <property type="protein sequence ID" value="NXR09221.1"/>
    <property type="molecule type" value="Genomic_DNA"/>
</dbReference>
<feature type="non-terminal residue" evidence="1">
    <location>
        <position position="1"/>
    </location>
</feature>
<organism evidence="1 2">
    <name type="scientific">Semnornis frantzii</name>
    <dbReference type="NCBI Taxonomy" id="91796"/>
    <lineage>
        <taxon>Eukaryota</taxon>
        <taxon>Metazoa</taxon>
        <taxon>Chordata</taxon>
        <taxon>Craniata</taxon>
        <taxon>Vertebrata</taxon>
        <taxon>Euteleostomi</taxon>
        <taxon>Archelosauria</taxon>
        <taxon>Archosauria</taxon>
        <taxon>Dinosauria</taxon>
        <taxon>Saurischia</taxon>
        <taxon>Theropoda</taxon>
        <taxon>Coelurosauria</taxon>
        <taxon>Aves</taxon>
        <taxon>Neognathae</taxon>
        <taxon>Neoaves</taxon>
        <taxon>Telluraves</taxon>
        <taxon>Coraciimorphae</taxon>
        <taxon>Piciformes</taxon>
        <taxon>Ramphastidae</taxon>
        <taxon>Semnornis</taxon>
    </lineage>
</organism>
<comment type="caution">
    <text evidence="1">The sequence shown here is derived from an EMBL/GenBank/DDBJ whole genome shotgun (WGS) entry which is preliminary data.</text>
</comment>
<gene>
    <name evidence="1" type="primary">Abca6</name>
    <name evidence="1" type="ORF">SEMFRA_R11929</name>
</gene>
<dbReference type="AlphaFoldDB" id="A0A7L2IHC6"/>
<dbReference type="OrthoDB" id="9310300at2759"/>
<reference evidence="1 2" key="1">
    <citation type="submission" date="2019-09" db="EMBL/GenBank/DDBJ databases">
        <title>Bird 10,000 Genomes (B10K) Project - Family phase.</title>
        <authorList>
            <person name="Zhang G."/>
        </authorList>
    </citation>
    <scope>NUCLEOTIDE SEQUENCE [LARGE SCALE GENOMIC DNA]</scope>
    <source>
        <strain evidence="1">B10K-DU-001-42</strain>
        <tissue evidence="1">Muscle</tissue>
    </source>
</reference>
<feature type="non-terminal residue" evidence="1">
    <location>
        <position position="84"/>
    </location>
</feature>
<sequence length="84" mass="9490">MCSVETINCFPLLVNILSNTFLKLFNSTARFRVWSDPFNSAENQETGMRSGVFYVCLKYMLILAAGLPSQFAVSSMEDYKVTTM</sequence>
<keyword evidence="2" id="KW-1185">Reference proteome</keyword>
<name>A0A7L2IHC6_9PICI</name>
<dbReference type="Proteomes" id="UP000536381">
    <property type="component" value="Unassembled WGS sequence"/>
</dbReference>